<dbReference type="eggNOG" id="ENOG50330CN">
    <property type="taxonomic scope" value="Bacteria"/>
</dbReference>
<dbReference type="STRING" id="631454.N177_3189"/>
<dbReference type="AlphaFoldDB" id="V4RAB9"/>
<name>V4RAB9_9HYPH</name>
<dbReference type="RefSeq" id="WP_023433308.1">
    <property type="nucleotide sequence ID" value="NZ_AWXZ01000039.1"/>
</dbReference>
<gene>
    <name evidence="1" type="ORF">N177_3189</name>
</gene>
<dbReference type="OrthoDB" id="7626403at2"/>
<evidence type="ECO:0000313" key="1">
    <source>
        <dbReference type="EMBL" id="ESR23121.1"/>
    </source>
</evidence>
<organism evidence="1 2">
    <name type="scientific">Lutibaculum baratangense AMV1</name>
    <dbReference type="NCBI Taxonomy" id="631454"/>
    <lineage>
        <taxon>Bacteria</taxon>
        <taxon>Pseudomonadati</taxon>
        <taxon>Pseudomonadota</taxon>
        <taxon>Alphaproteobacteria</taxon>
        <taxon>Hyphomicrobiales</taxon>
        <taxon>Tepidamorphaceae</taxon>
        <taxon>Lutibaculum</taxon>
    </lineage>
</organism>
<comment type="caution">
    <text evidence="1">The sequence shown here is derived from an EMBL/GenBank/DDBJ whole genome shotgun (WGS) entry which is preliminary data.</text>
</comment>
<protein>
    <submittedName>
        <fullName evidence="1">Uncharacterized protein</fullName>
    </submittedName>
</protein>
<dbReference type="Proteomes" id="UP000017819">
    <property type="component" value="Unassembled WGS sequence"/>
</dbReference>
<keyword evidence="2" id="KW-1185">Reference proteome</keyword>
<dbReference type="EMBL" id="AWXZ01000039">
    <property type="protein sequence ID" value="ESR23121.1"/>
    <property type="molecule type" value="Genomic_DNA"/>
</dbReference>
<evidence type="ECO:0000313" key="2">
    <source>
        <dbReference type="Proteomes" id="UP000017819"/>
    </source>
</evidence>
<accession>V4RAB9</accession>
<proteinExistence type="predicted"/>
<sequence>MSAFVLPVDEIDPVGFALSYPFARPAGSFVFGPGDAGVAAALRVEVAAKRTGEAAGLEVPLATLTADVGGEQVEFADRVPVLASGSNAAPSQLARKFGSMSIPPIPVVEVVAEGLASVYSAHVARYGSIAATLAPCDGVRSRLHLLFVPACALEHLNRTESVGSNYMLCELTGARLPVGSSVVAPLAYISRRGPARVDGMPRALPGTADEGLPEATQAEMQASLQRELGERGELNGFVARLIREDAFRARATDFLASTTERIVPGGTKILAGG</sequence>
<reference evidence="1 2" key="1">
    <citation type="journal article" date="2014" name="Genome Announc.">
        <title>Draft Genome Sequence of Lutibaculum baratangense Strain AMV1T, Isolated from a Mud Volcano in Andamans, India.</title>
        <authorList>
            <person name="Singh A."/>
            <person name="Sreenivas A."/>
            <person name="Sathyanarayana Reddy G."/>
            <person name="Pinnaka A.K."/>
            <person name="Shivaji S."/>
        </authorList>
    </citation>
    <scope>NUCLEOTIDE SEQUENCE [LARGE SCALE GENOMIC DNA]</scope>
    <source>
        <strain evidence="1 2">AMV1</strain>
    </source>
</reference>